<evidence type="ECO:0000256" key="1">
    <source>
        <dbReference type="SAM" id="MobiDB-lite"/>
    </source>
</evidence>
<dbReference type="Proteomes" id="UP001294444">
    <property type="component" value="Unassembled WGS sequence"/>
</dbReference>
<dbReference type="PANTHER" id="PTHR15615">
    <property type="match status" value="1"/>
</dbReference>
<organism evidence="2 3">
    <name type="scientific">Melanopsichium pennsylvanicum</name>
    <dbReference type="NCBI Taxonomy" id="63383"/>
    <lineage>
        <taxon>Eukaryota</taxon>
        <taxon>Fungi</taxon>
        <taxon>Dikarya</taxon>
        <taxon>Basidiomycota</taxon>
        <taxon>Ustilaginomycotina</taxon>
        <taxon>Ustilaginomycetes</taxon>
        <taxon>Ustilaginales</taxon>
        <taxon>Ustilaginaceae</taxon>
        <taxon>Melanopsichium</taxon>
    </lineage>
</organism>
<protein>
    <submittedName>
        <fullName evidence="2">Related to PCL5 - cyclin</fullName>
    </submittedName>
</protein>
<dbReference type="GO" id="GO:0000307">
    <property type="term" value="C:cyclin-dependent protein kinase holoenzyme complex"/>
    <property type="evidence" value="ECO:0007669"/>
    <property type="project" value="TreeGrafter"/>
</dbReference>
<feature type="compositionally biased region" description="Low complexity" evidence="1">
    <location>
        <begin position="64"/>
        <end position="85"/>
    </location>
</feature>
<evidence type="ECO:0000313" key="2">
    <source>
        <dbReference type="EMBL" id="SNX83638.1"/>
    </source>
</evidence>
<accession>A0AAJ5C4L1</accession>
<dbReference type="CDD" id="cd20557">
    <property type="entry name" value="CYCLIN_ScPCL1-like"/>
    <property type="match status" value="1"/>
</dbReference>
<keyword evidence="3" id="KW-1185">Reference proteome</keyword>
<dbReference type="AlphaFoldDB" id="A0AAJ5C4L1"/>
<reference evidence="2" key="1">
    <citation type="submission" date="2023-10" db="EMBL/GenBank/DDBJ databases">
        <authorList>
            <person name="Guldener U."/>
        </authorList>
    </citation>
    <scope>NUCLEOTIDE SEQUENCE</scope>
    <source>
        <strain evidence="2">Mp4</strain>
    </source>
</reference>
<name>A0AAJ5C4L1_9BASI</name>
<dbReference type="EMBL" id="OAPG01000004">
    <property type="protein sequence ID" value="SNX83638.1"/>
    <property type="molecule type" value="Genomic_DNA"/>
</dbReference>
<dbReference type="Gene3D" id="1.10.472.10">
    <property type="entry name" value="Cyclin-like"/>
    <property type="match status" value="1"/>
</dbReference>
<dbReference type="GO" id="GO:0016538">
    <property type="term" value="F:cyclin-dependent protein serine/threonine kinase regulator activity"/>
    <property type="evidence" value="ECO:0007669"/>
    <property type="project" value="TreeGrafter"/>
</dbReference>
<proteinExistence type="predicted"/>
<comment type="caution">
    <text evidence="2">The sequence shown here is derived from an EMBL/GenBank/DDBJ whole genome shotgun (WGS) entry which is preliminary data.</text>
</comment>
<dbReference type="InterPro" id="IPR013922">
    <property type="entry name" value="Cyclin_PHO80-like"/>
</dbReference>
<feature type="compositionally biased region" description="Polar residues" evidence="1">
    <location>
        <begin position="93"/>
        <end position="106"/>
    </location>
</feature>
<sequence>MQHLHPDAALTMVMPDYVELNGFNLASHTTALEQSVLGKPHLLPKHNIVSSMPPTIIGKRSRSNSDASSCHSSSAGSSHASVFSSEIDASDNEYGSQTSIGEQTPCSRKCSMSEGTSSQHSLDDLAVWRAELLAREQSERERCAKRIRDLRGQVVRLASEVVHNASSSHSDAQPAIAVPAAVASISTSSILSASSSSSSTEEKNALVDTLVDAACRTLDLIWNASNPSASCDLAKGKSALPLQVFVRETLRRGRTSCSTLQASLLYCVRLGEAAKRSKQMSLHESTRAAGVSVEVEAQPTSAFHGMTKEELCLVRCPRRMFLASIMVASKFVQDRTYSNRAWSKISGLPLKDLGKLERAFLKAIDYRLMVSEGEWEKWTAQVNGLTEVSGSGVAGRRSNLSRSQSDNVTGAAVALDTELRAASPRLPSQVQPKYRHLDAQPGSAAELALALPFPRAKPSAVAISAEIQSLSSLLVHPTSV</sequence>
<dbReference type="PANTHER" id="PTHR15615:SF36">
    <property type="entry name" value="PHO85 CYCLIN-5"/>
    <property type="match status" value="1"/>
</dbReference>
<dbReference type="GO" id="GO:0005634">
    <property type="term" value="C:nucleus"/>
    <property type="evidence" value="ECO:0007669"/>
    <property type="project" value="TreeGrafter"/>
</dbReference>
<gene>
    <name evidence="2" type="ORF">MEPE_02345</name>
</gene>
<dbReference type="Pfam" id="PF08613">
    <property type="entry name" value="Cyclin"/>
    <property type="match status" value="1"/>
</dbReference>
<feature type="region of interest" description="Disordered" evidence="1">
    <location>
        <begin position="48"/>
        <end position="118"/>
    </location>
</feature>
<dbReference type="GO" id="GO:0019901">
    <property type="term" value="F:protein kinase binding"/>
    <property type="evidence" value="ECO:0007669"/>
    <property type="project" value="InterPro"/>
</dbReference>
<evidence type="ECO:0000313" key="3">
    <source>
        <dbReference type="Proteomes" id="UP001294444"/>
    </source>
</evidence>